<organism evidence="1 2">
    <name type="scientific">Trifolium medium</name>
    <dbReference type="NCBI Taxonomy" id="97028"/>
    <lineage>
        <taxon>Eukaryota</taxon>
        <taxon>Viridiplantae</taxon>
        <taxon>Streptophyta</taxon>
        <taxon>Embryophyta</taxon>
        <taxon>Tracheophyta</taxon>
        <taxon>Spermatophyta</taxon>
        <taxon>Magnoliopsida</taxon>
        <taxon>eudicotyledons</taxon>
        <taxon>Gunneridae</taxon>
        <taxon>Pentapetalae</taxon>
        <taxon>rosids</taxon>
        <taxon>fabids</taxon>
        <taxon>Fabales</taxon>
        <taxon>Fabaceae</taxon>
        <taxon>Papilionoideae</taxon>
        <taxon>50 kb inversion clade</taxon>
        <taxon>NPAAA clade</taxon>
        <taxon>Hologalegina</taxon>
        <taxon>IRL clade</taxon>
        <taxon>Trifolieae</taxon>
        <taxon>Trifolium</taxon>
    </lineage>
</organism>
<sequence>EGGVLRVLAGHDECSLSEKVGRLARILALTRQVSLRLALTLKLSAFVSLSPR</sequence>
<reference evidence="1 2" key="1">
    <citation type="journal article" date="2018" name="Front. Plant Sci.">
        <title>Red Clover (Trifolium pratense) and Zigzag Clover (T. medium) - A Picture of Genomic Similarities and Differences.</title>
        <authorList>
            <person name="Dluhosova J."/>
            <person name="Istvanek J."/>
            <person name="Nedelnik J."/>
            <person name="Repkova J."/>
        </authorList>
    </citation>
    <scope>NUCLEOTIDE SEQUENCE [LARGE SCALE GENOMIC DNA]</scope>
    <source>
        <strain evidence="2">cv. 10/8</strain>
        <tissue evidence="1">Leaf</tissue>
    </source>
</reference>
<evidence type="ECO:0000313" key="2">
    <source>
        <dbReference type="Proteomes" id="UP000265520"/>
    </source>
</evidence>
<name>A0A392Q579_9FABA</name>
<protein>
    <submittedName>
        <fullName evidence="1">Uncharacterized protein</fullName>
    </submittedName>
</protein>
<dbReference type="Proteomes" id="UP000265520">
    <property type="component" value="Unassembled WGS sequence"/>
</dbReference>
<proteinExistence type="predicted"/>
<comment type="caution">
    <text evidence="1">The sequence shown here is derived from an EMBL/GenBank/DDBJ whole genome shotgun (WGS) entry which is preliminary data.</text>
</comment>
<dbReference type="EMBL" id="LXQA010113131">
    <property type="protein sequence ID" value="MCI19072.1"/>
    <property type="molecule type" value="Genomic_DNA"/>
</dbReference>
<keyword evidence="2" id="KW-1185">Reference proteome</keyword>
<accession>A0A392Q579</accession>
<feature type="non-terminal residue" evidence="1">
    <location>
        <position position="1"/>
    </location>
</feature>
<dbReference type="AlphaFoldDB" id="A0A392Q579"/>
<evidence type="ECO:0000313" key="1">
    <source>
        <dbReference type="EMBL" id="MCI19072.1"/>
    </source>
</evidence>